<name>A0A2N5MBB7_9BACI</name>
<dbReference type="EMBL" id="PGUY01000003">
    <property type="protein sequence ID" value="PLT31637.1"/>
    <property type="molecule type" value="Genomic_DNA"/>
</dbReference>
<dbReference type="InterPro" id="IPR039445">
    <property type="entry name" value="DauR-like_HTH"/>
</dbReference>
<evidence type="ECO:0000313" key="3">
    <source>
        <dbReference type="EMBL" id="PLT31637.1"/>
    </source>
</evidence>
<sequence>MQINVEKESNPIFKNYLPIAEAISKTFGSSCEVVVHDLTDMSSSIVAIYNGHVTGREVGSPMTDLGLKILRNCGDEDLHLNYRNESVKGKKIKSSSILIRDDSGSVVGSLCINIDITSLTMAASSLHEMVNINEENKEESFPQSVTELEKRLIDRAVEKIGKPIDLMAKNERLEFIRLLDDMGLFLIKGTVHNIAKLLDVSKFTVYSYIEKKL</sequence>
<proteinExistence type="predicted"/>
<organism evidence="3 4">
    <name type="scientific">Peribacillus deserti</name>
    <dbReference type="NCBI Taxonomy" id="673318"/>
    <lineage>
        <taxon>Bacteria</taxon>
        <taxon>Bacillati</taxon>
        <taxon>Bacillota</taxon>
        <taxon>Bacilli</taxon>
        <taxon>Bacillales</taxon>
        <taxon>Bacillaceae</taxon>
        <taxon>Peribacillus</taxon>
    </lineage>
</organism>
<gene>
    <name evidence="3" type="ORF">CUU66_01925</name>
</gene>
<dbReference type="OrthoDB" id="9796595at2"/>
<feature type="domain" description="YheO-like" evidence="1">
    <location>
        <begin position="14"/>
        <end position="123"/>
    </location>
</feature>
<dbReference type="AlphaFoldDB" id="A0A2N5MBB7"/>
<dbReference type="RefSeq" id="WP_101639996.1">
    <property type="nucleotide sequence ID" value="NZ_PGUY01000003.1"/>
</dbReference>
<feature type="domain" description="Transcriptional regulator DauR-like HTH" evidence="2">
    <location>
        <begin position="151"/>
        <end position="209"/>
    </location>
</feature>
<dbReference type="InterPro" id="IPR013559">
    <property type="entry name" value="YheO"/>
</dbReference>
<keyword evidence="4" id="KW-1185">Reference proteome</keyword>
<dbReference type="PANTHER" id="PTHR35568:SF1">
    <property type="entry name" value="TRANSCRIPTIONAL REGULATOR DAUR"/>
    <property type="match status" value="1"/>
</dbReference>
<dbReference type="InterPro" id="IPR039446">
    <property type="entry name" value="DauR-like"/>
</dbReference>
<dbReference type="Pfam" id="PF13309">
    <property type="entry name" value="HTH_22"/>
    <property type="match status" value="1"/>
</dbReference>
<dbReference type="Proteomes" id="UP000234748">
    <property type="component" value="Unassembled WGS sequence"/>
</dbReference>
<evidence type="ECO:0000259" key="1">
    <source>
        <dbReference type="Pfam" id="PF08348"/>
    </source>
</evidence>
<dbReference type="PANTHER" id="PTHR35568">
    <property type="entry name" value="TRANSCRIPTIONAL REGULATOR DAUR"/>
    <property type="match status" value="1"/>
</dbReference>
<dbReference type="Pfam" id="PF08348">
    <property type="entry name" value="PAS_6"/>
    <property type="match status" value="1"/>
</dbReference>
<evidence type="ECO:0000313" key="4">
    <source>
        <dbReference type="Proteomes" id="UP000234748"/>
    </source>
</evidence>
<accession>A0A2N5MBB7</accession>
<evidence type="ECO:0000259" key="2">
    <source>
        <dbReference type="Pfam" id="PF13309"/>
    </source>
</evidence>
<evidence type="ECO:0008006" key="5">
    <source>
        <dbReference type="Google" id="ProtNLM"/>
    </source>
</evidence>
<protein>
    <recommendedName>
        <fullName evidence="5">DNA-binding protein</fullName>
    </recommendedName>
</protein>
<reference evidence="3 4" key="1">
    <citation type="submission" date="2017-11" db="EMBL/GenBank/DDBJ databases">
        <title>Comparitive Functional Genomics of Dry Heat Resistant strains isolated from the Viking Spacecraft.</title>
        <authorList>
            <person name="Seuylemezian A."/>
            <person name="Cooper K."/>
            <person name="Vaishampayan P."/>
        </authorList>
    </citation>
    <scope>NUCLEOTIDE SEQUENCE [LARGE SCALE GENOMIC DNA]</scope>
    <source>
        <strain evidence="3 4">V1-29</strain>
    </source>
</reference>
<comment type="caution">
    <text evidence="3">The sequence shown here is derived from an EMBL/GenBank/DDBJ whole genome shotgun (WGS) entry which is preliminary data.</text>
</comment>